<evidence type="ECO:0000313" key="2">
    <source>
        <dbReference type="Proteomes" id="UP000805704"/>
    </source>
</evidence>
<gene>
    <name evidence="1" type="ORF">GBF38_014091</name>
</gene>
<dbReference type="EMBL" id="CM024804">
    <property type="protein sequence ID" value="KAG8009973.1"/>
    <property type="molecule type" value="Genomic_DNA"/>
</dbReference>
<protein>
    <submittedName>
        <fullName evidence="1">Uncharacterized protein</fullName>
    </submittedName>
</protein>
<comment type="caution">
    <text evidence="1">The sequence shown here is derived from an EMBL/GenBank/DDBJ whole genome shotgun (WGS) entry which is preliminary data.</text>
</comment>
<evidence type="ECO:0000313" key="1">
    <source>
        <dbReference type="EMBL" id="KAG8009973.1"/>
    </source>
</evidence>
<reference evidence="1" key="1">
    <citation type="submission" date="2020-04" db="EMBL/GenBank/DDBJ databases">
        <title>A chromosome-scale assembly and high-density genetic map of the yellow drum (Nibea albiflora) genome.</title>
        <authorList>
            <person name="Xu D."/>
            <person name="Zhang W."/>
            <person name="Chen R."/>
            <person name="Tan P."/>
            <person name="Wang L."/>
            <person name="Song H."/>
            <person name="Tian L."/>
            <person name="Zhu Q."/>
            <person name="Wang B."/>
        </authorList>
    </citation>
    <scope>NUCLEOTIDE SEQUENCE</scope>
    <source>
        <strain evidence="1">ZJHYS-2018</strain>
    </source>
</reference>
<accession>A0ACB7F7S0</accession>
<keyword evidence="2" id="KW-1185">Reference proteome</keyword>
<sequence>MANLKSRYHPPSPSFSTTPSPSPSDGDRDTEWDEEVELMRHRALTVSRGWKEQLVDGDEDERRDSVAFADGVNVDWSGWCFDDDEVMDYLQPGGEGLLEDISKSLVLWNLHGYLEQEDGECSQV</sequence>
<organism evidence="1 2">
    <name type="scientific">Nibea albiflora</name>
    <name type="common">Yellow drum</name>
    <name type="synonym">Corvina albiflora</name>
    <dbReference type="NCBI Taxonomy" id="240163"/>
    <lineage>
        <taxon>Eukaryota</taxon>
        <taxon>Metazoa</taxon>
        <taxon>Chordata</taxon>
        <taxon>Craniata</taxon>
        <taxon>Vertebrata</taxon>
        <taxon>Euteleostomi</taxon>
        <taxon>Actinopterygii</taxon>
        <taxon>Neopterygii</taxon>
        <taxon>Teleostei</taxon>
        <taxon>Neoteleostei</taxon>
        <taxon>Acanthomorphata</taxon>
        <taxon>Eupercaria</taxon>
        <taxon>Sciaenidae</taxon>
        <taxon>Nibea</taxon>
    </lineage>
</organism>
<proteinExistence type="predicted"/>
<dbReference type="Proteomes" id="UP000805704">
    <property type="component" value="Chromosome 16"/>
</dbReference>
<name>A0ACB7F7S0_NIBAL</name>